<name>A0ACC1B6U4_9ROSI</name>
<accession>A0ACC1B6U4</accession>
<dbReference type="EMBL" id="CM047902">
    <property type="protein sequence ID" value="KAJ0094695.1"/>
    <property type="molecule type" value="Genomic_DNA"/>
</dbReference>
<sequence length="56" mass="6484">MSLFGGKTKLEATAVIFLFIMFLFQIWVGSDCRTEAIRIFPEPTKLINKATQLQRY</sequence>
<organism evidence="1 2">
    <name type="scientific">Pistacia atlantica</name>
    <dbReference type="NCBI Taxonomy" id="434234"/>
    <lineage>
        <taxon>Eukaryota</taxon>
        <taxon>Viridiplantae</taxon>
        <taxon>Streptophyta</taxon>
        <taxon>Embryophyta</taxon>
        <taxon>Tracheophyta</taxon>
        <taxon>Spermatophyta</taxon>
        <taxon>Magnoliopsida</taxon>
        <taxon>eudicotyledons</taxon>
        <taxon>Gunneridae</taxon>
        <taxon>Pentapetalae</taxon>
        <taxon>rosids</taxon>
        <taxon>malvids</taxon>
        <taxon>Sapindales</taxon>
        <taxon>Anacardiaceae</taxon>
        <taxon>Pistacia</taxon>
    </lineage>
</organism>
<protein>
    <submittedName>
        <fullName evidence="1">Uncharacterized protein</fullName>
    </submittedName>
</protein>
<comment type="caution">
    <text evidence="1">The sequence shown here is derived from an EMBL/GenBank/DDBJ whole genome shotgun (WGS) entry which is preliminary data.</text>
</comment>
<proteinExistence type="predicted"/>
<dbReference type="Proteomes" id="UP001164250">
    <property type="component" value="Chromosome 6"/>
</dbReference>
<keyword evidence="2" id="KW-1185">Reference proteome</keyword>
<reference evidence="2" key="1">
    <citation type="journal article" date="2023" name="G3 (Bethesda)">
        <title>Genome assembly and association tests identify interacting loci associated with vigor, precocity, and sex in interspecific pistachio rootstocks.</title>
        <authorList>
            <person name="Palmer W."/>
            <person name="Jacygrad E."/>
            <person name="Sagayaradj S."/>
            <person name="Cavanaugh K."/>
            <person name="Han R."/>
            <person name="Bertier L."/>
            <person name="Beede B."/>
            <person name="Kafkas S."/>
            <person name="Golino D."/>
            <person name="Preece J."/>
            <person name="Michelmore R."/>
        </authorList>
    </citation>
    <scope>NUCLEOTIDE SEQUENCE [LARGE SCALE GENOMIC DNA]</scope>
</reference>
<gene>
    <name evidence="1" type="ORF">Patl1_14962</name>
</gene>
<evidence type="ECO:0000313" key="1">
    <source>
        <dbReference type="EMBL" id="KAJ0094695.1"/>
    </source>
</evidence>
<evidence type="ECO:0000313" key="2">
    <source>
        <dbReference type="Proteomes" id="UP001164250"/>
    </source>
</evidence>